<dbReference type="GeneID" id="66105961"/>
<dbReference type="EMBL" id="MU250556">
    <property type="protein sequence ID" value="KAG7441798.1"/>
    <property type="molecule type" value="Genomic_DNA"/>
</dbReference>
<dbReference type="AlphaFoldDB" id="A0A9P8AN05"/>
<accession>A0A9P8AN05</accession>
<protein>
    <submittedName>
        <fullName evidence="1">Uncharacterized protein</fullName>
    </submittedName>
</protein>
<dbReference type="Proteomes" id="UP000812287">
    <property type="component" value="Unassembled WGS sequence"/>
</dbReference>
<feature type="non-terminal residue" evidence="1">
    <location>
        <position position="204"/>
    </location>
</feature>
<keyword evidence="2" id="KW-1185">Reference proteome</keyword>
<reference evidence="1" key="1">
    <citation type="submission" date="2020-11" db="EMBL/GenBank/DDBJ databases">
        <title>Adaptations for nitrogen fixation in a non-lichenized fungal sporocarp promotes dispersal by wood-feeding termites.</title>
        <authorList>
            <consortium name="DOE Joint Genome Institute"/>
            <person name="Koch R.A."/>
            <person name="Yoon G."/>
            <person name="Arayal U."/>
            <person name="Lail K."/>
            <person name="Amirebrahimi M."/>
            <person name="Labutti K."/>
            <person name="Lipzen A."/>
            <person name="Riley R."/>
            <person name="Barry K."/>
            <person name="Henrissat B."/>
            <person name="Grigoriev I.V."/>
            <person name="Herr J.R."/>
            <person name="Aime M.C."/>
        </authorList>
    </citation>
    <scope>NUCLEOTIDE SEQUENCE</scope>
    <source>
        <strain evidence="1">MCA 3950</strain>
    </source>
</reference>
<organism evidence="1 2">
    <name type="scientific">Guyanagaster necrorhizus</name>
    <dbReference type="NCBI Taxonomy" id="856835"/>
    <lineage>
        <taxon>Eukaryota</taxon>
        <taxon>Fungi</taxon>
        <taxon>Dikarya</taxon>
        <taxon>Basidiomycota</taxon>
        <taxon>Agaricomycotina</taxon>
        <taxon>Agaricomycetes</taxon>
        <taxon>Agaricomycetidae</taxon>
        <taxon>Agaricales</taxon>
        <taxon>Marasmiineae</taxon>
        <taxon>Physalacriaceae</taxon>
        <taxon>Guyanagaster</taxon>
    </lineage>
</organism>
<name>A0A9P8AN05_9AGAR</name>
<dbReference type="RefSeq" id="XP_043035298.1">
    <property type="nucleotide sequence ID" value="XM_043183664.1"/>
</dbReference>
<evidence type="ECO:0000313" key="2">
    <source>
        <dbReference type="Proteomes" id="UP000812287"/>
    </source>
</evidence>
<sequence length="204" mass="22092">MAEQAPHILYTKALIHKGHGYPFWYPEPDCSAPDEFIRTGIQPGDVGIRNDSGGFDFLFNIFKNAEHPINHGRVPPDFVPLNPSSIQRRTGSYTTVIASEHASYSEISAGISANALSRSVDDWASAAVLCLPNSATSYDILNKGAIKVYAEKYALSWYNYINDPDSLGREALQGTLYVITGCDKTTTWGAAVIGMAASSLNGSL</sequence>
<evidence type="ECO:0000313" key="1">
    <source>
        <dbReference type="EMBL" id="KAG7441798.1"/>
    </source>
</evidence>
<gene>
    <name evidence="1" type="ORF">BT62DRAFT_907383</name>
</gene>
<proteinExistence type="predicted"/>
<dbReference type="OrthoDB" id="3222453at2759"/>
<comment type="caution">
    <text evidence="1">The sequence shown here is derived from an EMBL/GenBank/DDBJ whole genome shotgun (WGS) entry which is preliminary data.</text>
</comment>